<feature type="non-terminal residue" evidence="1">
    <location>
        <position position="1"/>
    </location>
</feature>
<accession>X1HHT7</accession>
<evidence type="ECO:0000313" key="1">
    <source>
        <dbReference type="EMBL" id="GAH53394.1"/>
    </source>
</evidence>
<organism evidence="1">
    <name type="scientific">marine sediment metagenome</name>
    <dbReference type="NCBI Taxonomy" id="412755"/>
    <lineage>
        <taxon>unclassified sequences</taxon>
        <taxon>metagenomes</taxon>
        <taxon>ecological metagenomes</taxon>
    </lineage>
</organism>
<name>X1HHT7_9ZZZZ</name>
<dbReference type="EMBL" id="BARU01016855">
    <property type="protein sequence ID" value="GAH53394.1"/>
    <property type="molecule type" value="Genomic_DNA"/>
</dbReference>
<comment type="caution">
    <text evidence="1">The sequence shown here is derived from an EMBL/GenBank/DDBJ whole genome shotgun (WGS) entry which is preliminary data.</text>
</comment>
<gene>
    <name evidence="1" type="ORF">S03H2_27992</name>
</gene>
<protein>
    <submittedName>
        <fullName evidence="1">Uncharacterized protein</fullName>
    </submittedName>
</protein>
<sequence>SAYHLANIPDFRRDTYFQPPETPKLSAFS</sequence>
<dbReference type="AlphaFoldDB" id="X1HHT7"/>
<reference evidence="1" key="1">
    <citation type="journal article" date="2014" name="Front. Microbiol.">
        <title>High frequency of phylogenetically diverse reductive dehalogenase-homologous genes in deep subseafloor sedimentary metagenomes.</title>
        <authorList>
            <person name="Kawai M."/>
            <person name="Futagami T."/>
            <person name="Toyoda A."/>
            <person name="Takaki Y."/>
            <person name="Nishi S."/>
            <person name="Hori S."/>
            <person name="Arai W."/>
            <person name="Tsubouchi T."/>
            <person name="Morono Y."/>
            <person name="Uchiyama I."/>
            <person name="Ito T."/>
            <person name="Fujiyama A."/>
            <person name="Inagaki F."/>
            <person name="Takami H."/>
        </authorList>
    </citation>
    <scope>NUCLEOTIDE SEQUENCE</scope>
    <source>
        <strain evidence="1">Expedition CK06-06</strain>
    </source>
</reference>
<proteinExistence type="predicted"/>